<dbReference type="EMBL" id="AM236084">
    <property type="protein sequence ID" value="CAK10236.1"/>
    <property type="molecule type" value="Genomic_DNA"/>
</dbReference>
<evidence type="ECO:0000313" key="1">
    <source>
        <dbReference type="EMBL" id="CAK10236.1"/>
    </source>
</evidence>
<keyword evidence="1" id="KW-0614">Plasmid</keyword>
<name>Q1M8B5_RHIJ3</name>
<evidence type="ECO:0000313" key="2">
    <source>
        <dbReference type="Proteomes" id="UP000006575"/>
    </source>
</evidence>
<dbReference type="Proteomes" id="UP000006575">
    <property type="component" value="Plasmid pRL10"/>
</dbReference>
<protein>
    <submittedName>
        <fullName evidence="1">Uncharacterized protein</fullName>
    </submittedName>
</protein>
<keyword evidence="2" id="KW-1185">Reference proteome</keyword>
<dbReference type="EnsemblBacteria" id="CAK10236">
    <property type="protein sequence ID" value="CAK10236"/>
    <property type="gene ID" value="pRL100011"/>
</dbReference>
<sequence>MEAGASARYLRVISAEASPAAFCTYRSSISAEDARPAQRVAREFKSSLDLGGVVTRAGGNRRAHG</sequence>
<gene>
    <name evidence="1" type="ordered locus">pRL100011</name>
</gene>
<accession>Q1M8B5</accession>
<dbReference type="HOGENOM" id="CLU_2846811_0_0_5"/>
<organism evidence="1 2">
    <name type="scientific">Rhizobium johnstonii (strain DSM 114642 / LMG 32736 / 3841)</name>
    <name type="common">Rhizobium leguminosarum bv. viciae</name>
    <dbReference type="NCBI Taxonomy" id="216596"/>
    <lineage>
        <taxon>Bacteria</taxon>
        <taxon>Pseudomonadati</taxon>
        <taxon>Pseudomonadota</taxon>
        <taxon>Alphaproteobacteria</taxon>
        <taxon>Hyphomicrobiales</taxon>
        <taxon>Rhizobiaceae</taxon>
        <taxon>Rhizobium/Agrobacterium group</taxon>
        <taxon>Rhizobium</taxon>
        <taxon>Rhizobium johnstonii</taxon>
    </lineage>
</organism>
<proteinExistence type="predicted"/>
<dbReference type="KEGG" id="rle:pRL100011"/>
<geneLocation type="plasmid" evidence="1 2">
    <name>pRL10</name>
</geneLocation>
<dbReference type="AlphaFoldDB" id="Q1M8B5"/>
<reference evidence="1 2" key="1">
    <citation type="journal article" date="2006" name="Genome Biol.">
        <title>The genome of Rhizobium leguminosarum has recognizable core and accessory components.</title>
        <authorList>
            <person name="Young J.W."/>
            <person name="Crossman L.C."/>
            <person name="Johnston A.W.B."/>
            <person name="Thomson N.R."/>
            <person name="Ghazoui Z.F."/>
            <person name="Hull K.H."/>
            <person name="Wexler M."/>
            <person name="Curson A.R.J."/>
            <person name="Todd J.D."/>
            <person name="Poole P.S."/>
            <person name="Mauchline T.H."/>
            <person name="East A.K."/>
            <person name="Quail M.A."/>
            <person name="Churcher C."/>
            <person name="Arrowsmith C."/>
            <person name="Cherevach A."/>
            <person name="Chillingworth T."/>
            <person name="Clarke K."/>
            <person name="Cronin A."/>
            <person name="Davis P."/>
            <person name="Fraser A."/>
            <person name="Hance Z."/>
            <person name="Hauser H."/>
            <person name="Jagels K."/>
            <person name="Moule S."/>
            <person name="Mungall K."/>
            <person name="Norbertczak H."/>
            <person name="Rabbinowitsch E."/>
            <person name="Sanders M."/>
            <person name="Simmonds M."/>
            <person name="Whitehead S."/>
            <person name="Parkhill J."/>
        </authorList>
    </citation>
    <scope>NUCLEOTIDE SEQUENCE [LARGE SCALE GENOMIC DNA]</scope>
    <source>
        <strain evidence="2">DSM 114642 / LMG 32736 / 3841</strain>
    </source>
</reference>